<dbReference type="STRING" id="885272.JonanDRAFT_1086"/>
<dbReference type="GO" id="GO:0022627">
    <property type="term" value="C:cytosolic small ribosomal subunit"/>
    <property type="evidence" value="ECO:0007669"/>
    <property type="project" value="UniProtKB-UniRule"/>
</dbReference>
<dbReference type="SUPFAM" id="SSF50249">
    <property type="entry name" value="Nucleic acid-binding proteins"/>
    <property type="match status" value="1"/>
</dbReference>
<dbReference type="AlphaFoldDB" id="H0UL95"/>
<dbReference type="GO" id="GO:0006412">
    <property type="term" value="P:translation"/>
    <property type="evidence" value="ECO:0007669"/>
    <property type="project" value="UniProtKB-UniRule"/>
</dbReference>
<evidence type="ECO:0000256" key="1">
    <source>
        <dbReference type="ARBA" id="ARBA00010254"/>
    </source>
</evidence>
<reference evidence="8 9" key="1">
    <citation type="submission" date="2011-11" db="EMBL/GenBank/DDBJ databases">
        <title>The Noncontiguous Finished genome of Jonquetella anthropi DSM 22815.</title>
        <authorList>
            <consortium name="US DOE Joint Genome Institute (JGI-PGF)"/>
            <person name="Lucas S."/>
            <person name="Copeland A."/>
            <person name="Lapidus A."/>
            <person name="Glavina del Rio T."/>
            <person name="Dalin E."/>
            <person name="Tice H."/>
            <person name="Bruce D."/>
            <person name="Goodwin L."/>
            <person name="Pitluck S."/>
            <person name="Peters L."/>
            <person name="Mikhailova N."/>
            <person name="Held B."/>
            <person name="Kyrpides N."/>
            <person name="Mavromatis K."/>
            <person name="Ivanova N."/>
            <person name="Markowitz V."/>
            <person name="Cheng J.-F."/>
            <person name="Hugenholtz P."/>
            <person name="Woyke T."/>
            <person name="Wu D."/>
            <person name="Gronow S."/>
            <person name="Wellnitz S."/>
            <person name="Brambilla E."/>
            <person name="Klenk H.-P."/>
            <person name="Eisen J.A."/>
        </authorList>
    </citation>
    <scope>NUCLEOTIDE SEQUENCE [LARGE SCALE GENOMIC DNA]</scope>
    <source>
        <strain evidence="8 9">DSM 22815</strain>
    </source>
</reference>
<dbReference type="InterPro" id="IPR000266">
    <property type="entry name" value="Ribosomal_uS17"/>
</dbReference>
<dbReference type="PANTHER" id="PTHR10744">
    <property type="entry name" value="40S RIBOSOMAL PROTEIN S11 FAMILY MEMBER"/>
    <property type="match status" value="1"/>
</dbReference>
<dbReference type="PRINTS" id="PR00973">
    <property type="entry name" value="RIBOSOMALS17"/>
</dbReference>
<evidence type="ECO:0000313" key="8">
    <source>
        <dbReference type="EMBL" id="EHM13454.1"/>
    </source>
</evidence>
<dbReference type="InterPro" id="IPR012340">
    <property type="entry name" value="NA-bd_OB-fold"/>
</dbReference>
<evidence type="ECO:0000256" key="7">
    <source>
        <dbReference type="RuleBase" id="RU003872"/>
    </source>
</evidence>
<dbReference type="Proteomes" id="UP000003806">
    <property type="component" value="Chromosome"/>
</dbReference>
<keyword evidence="9" id="KW-1185">Reference proteome</keyword>
<dbReference type="PANTHER" id="PTHR10744:SF1">
    <property type="entry name" value="SMALL RIBOSOMAL SUBUNIT PROTEIN US17M"/>
    <property type="match status" value="1"/>
</dbReference>
<protein>
    <recommendedName>
        <fullName evidence="6">Small ribosomal subunit protein uS17</fullName>
    </recommendedName>
</protein>
<dbReference type="NCBIfam" id="TIGR03635">
    <property type="entry name" value="uS17_bact"/>
    <property type="match status" value="1"/>
</dbReference>
<evidence type="ECO:0000313" key="9">
    <source>
        <dbReference type="Proteomes" id="UP000003806"/>
    </source>
</evidence>
<keyword evidence="4 6" id="KW-0689">Ribosomal protein</keyword>
<sequence>MEGKALHHHKVKVGVVESDKMEKSVSVRVTRHAMHPVYGKRMVTSKKFVAHDESNDCHVGDRVLIEECRPLSRTKHWKVVRVIERALALDGEEKEEA</sequence>
<comment type="function">
    <text evidence="6">One of the primary rRNA binding proteins, it binds specifically to the 5'-end of 16S ribosomal RNA.</text>
</comment>
<dbReference type="NCBIfam" id="NF004123">
    <property type="entry name" value="PRK05610.1"/>
    <property type="match status" value="1"/>
</dbReference>
<dbReference type="EMBL" id="CM001376">
    <property type="protein sequence ID" value="EHM13454.1"/>
    <property type="molecule type" value="Genomic_DNA"/>
</dbReference>
<evidence type="ECO:0000256" key="4">
    <source>
        <dbReference type="ARBA" id="ARBA00022980"/>
    </source>
</evidence>
<evidence type="ECO:0000256" key="5">
    <source>
        <dbReference type="ARBA" id="ARBA00023274"/>
    </source>
</evidence>
<dbReference type="eggNOG" id="COG0186">
    <property type="taxonomic scope" value="Bacteria"/>
</dbReference>
<dbReference type="InterPro" id="IPR019984">
    <property type="entry name" value="Ribosomal_uS17_bact/chlr"/>
</dbReference>
<comment type="similarity">
    <text evidence="1 6 7">Belongs to the universal ribosomal protein uS17 family.</text>
</comment>
<dbReference type="PROSITE" id="PS00056">
    <property type="entry name" value="RIBOSOMAL_S17"/>
    <property type="match status" value="1"/>
</dbReference>
<comment type="subunit">
    <text evidence="6">Part of the 30S ribosomal subunit.</text>
</comment>
<proteinExistence type="inferred from homology"/>
<keyword evidence="5 6" id="KW-0687">Ribonucleoprotein</keyword>
<dbReference type="Gene3D" id="2.40.50.140">
    <property type="entry name" value="Nucleic acid-binding proteins"/>
    <property type="match status" value="1"/>
</dbReference>
<dbReference type="Pfam" id="PF00366">
    <property type="entry name" value="Ribosomal_S17"/>
    <property type="match status" value="1"/>
</dbReference>
<dbReference type="HAMAP" id="MF_01345_B">
    <property type="entry name" value="Ribosomal_uS17_B"/>
    <property type="match status" value="1"/>
</dbReference>
<dbReference type="OrthoDB" id="9811714at2"/>
<name>H0UL95_9BACT</name>
<evidence type="ECO:0000256" key="6">
    <source>
        <dbReference type="HAMAP-Rule" id="MF_01345"/>
    </source>
</evidence>
<accession>H0UL95</accession>
<dbReference type="InterPro" id="IPR019979">
    <property type="entry name" value="Ribosomal_uS17_CS"/>
</dbReference>
<evidence type="ECO:0000256" key="2">
    <source>
        <dbReference type="ARBA" id="ARBA00022730"/>
    </source>
</evidence>
<dbReference type="GO" id="GO:0003735">
    <property type="term" value="F:structural constituent of ribosome"/>
    <property type="evidence" value="ECO:0007669"/>
    <property type="project" value="UniProtKB-UniRule"/>
</dbReference>
<keyword evidence="2 6" id="KW-0699">rRNA-binding</keyword>
<keyword evidence="3 6" id="KW-0694">RNA-binding</keyword>
<dbReference type="CDD" id="cd00364">
    <property type="entry name" value="Ribosomal_uS17"/>
    <property type="match status" value="1"/>
</dbReference>
<dbReference type="RefSeq" id="WP_008521527.1">
    <property type="nucleotide sequence ID" value="NZ_CM001376.1"/>
</dbReference>
<dbReference type="HOGENOM" id="CLU_073626_1_0_0"/>
<evidence type="ECO:0000256" key="3">
    <source>
        <dbReference type="ARBA" id="ARBA00022884"/>
    </source>
</evidence>
<organism evidence="8 9">
    <name type="scientific">Jonquetella anthropi DSM 22815</name>
    <dbReference type="NCBI Taxonomy" id="885272"/>
    <lineage>
        <taxon>Bacteria</taxon>
        <taxon>Thermotogati</taxon>
        <taxon>Synergistota</taxon>
        <taxon>Synergistia</taxon>
        <taxon>Synergistales</taxon>
        <taxon>Dethiosulfovibrionaceae</taxon>
        <taxon>Jonquetella</taxon>
    </lineage>
</organism>
<gene>
    <name evidence="6" type="primary">rpsQ</name>
    <name evidence="8" type="ORF">JonanDRAFT_1086</name>
</gene>
<dbReference type="GO" id="GO:0019843">
    <property type="term" value="F:rRNA binding"/>
    <property type="evidence" value="ECO:0007669"/>
    <property type="project" value="UniProtKB-UniRule"/>
</dbReference>